<feature type="signal peptide" evidence="8">
    <location>
        <begin position="1"/>
        <end position="28"/>
    </location>
</feature>
<dbReference type="RefSeq" id="WP_169199625.1">
    <property type="nucleotide sequence ID" value="NZ_WTVH02000010.1"/>
</dbReference>
<feature type="chain" id="PRO_5047347324" evidence="8">
    <location>
        <begin position="29"/>
        <end position="435"/>
    </location>
</feature>
<dbReference type="SUPFAM" id="SSF56954">
    <property type="entry name" value="Outer membrane efflux proteins (OEP)"/>
    <property type="match status" value="1"/>
</dbReference>
<organism evidence="9 10">
    <name type="scientific">Aromatoleum buckelii</name>
    <dbReference type="NCBI Taxonomy" id="200254"/>
    <lineage>
        <taxon>Bacteria</taxon>
        <taxon>Pseudomonadati</taxon>
        <taxon>Pseudomonadota</taxon>
        <taxon>Betaproteobacteria</taxon>
        <taxon>Rhodocyclales</taxon>
        <taxon>Rhodocyclaceae</taxon>
        <taxon>Aromatoleum</taxon>
    </lineage>
</organism>
<keyword evidence="3" id="KW-0813">Transport</keyword>
<dbReference type="Proteomes" id="UP000601990">
    <property type="component" value="Unassembled WGS sequence"/>
</dbReference>
<gene>
    <name evidence="9" type="ORF">GO608_13815</name>
</gene>
<protein>
    <submittedName>
        <fullName evidence="9">TolC family protein</fullName>
    </submittedName>
</protein>
<keyword evidence="8" id="KW-0732">Signal</keyword>
<keyword evidence="10" id="KW-1185">Reference proteome</keyword>
<comment type="similarity">
    <text evidence="2">Belongs to the outer membrane factor (OMF) (TC 1.B.17) family.</text>
</comment>
<comment type="subcellular location">
    <subcellularLocation>
        <location evidence="1">Cell outer membrane</location>
    </subcellularLocation>
</comment>
<dbReference type="InterPro" id="IPR003423">
    <property type="entry name" value="OMP_efflux"/>
</dbReference>
<keyword evidence="4" id="KW-1134">Transmembrane beta strand</keyword>
<keyword evidence="7" id="KW-0998">Cell outer membrane</keyword>
<evidence type="ECO:0000313" key="9">
    <source>
        <dbReference type="EMBL" id="NMF94401.1"/>
    </source>
</evidence>
<reference evidence="9" key="1">
    <citation type="submission" date="2019-12" db="EMBL/GenBank/DDBJ databases">
        <title>Comparative genomics gives insights into the taxonomy of the Azoarcus-Aromatoleum group and reveals separate origins of nif in the plant-associated Azoarcus and non-plant-associated Aromatoleum sub-groups.</title>
        <authorList>
            <person name="Lafos M."/>
            <person name="Maluk M."/>
            <person name="Batista M."/>
            <person name="Junghare M."/>
            <person name="Carmona M."/>
            <person name="Faoro H."/>
            <person name="Cruz L.M."/>
            <person name="Battistoni F."/>
            <person name="De Souza E."/>
            <person name="Pedrosa F."/>
            <person name="Chen W.-M."/>
            <person name="Poole P.S."/>
            <person name="Dixon R.A."/>
            <person name="James E.K."/>
        </authorList>
    </citation>
    <scope>NUCLEOTIDE SEQUENCE</scope>
    <source>
        <strain evidence="9">U120</strain>
    </source>
</reference>
<dbReference type="EMBL" id="WTVH01000028">
    <property type="protein sequence ID" value="NMF94401.1"/>
    <property type="molecule type" value="Genomic_DNA"/>
</dbReference>
<evidence type="ECO:0000313" key="10">
    <source>
        <dbReference type="Proteomes" id="UP000601990"/>
    </source>
</evidence>
<evidence type="ECO:0000256" key="1">
    <source>
        <dbReference type="ARBA" id="ARBA00004442"/>
    </source>
</evidence>
<dbReference type="InterPro" id="IPR051906">
    <property type="entry name" value="TolC-like"/>
</dbReference>
<evidence type="ECO:0000256" key="3">
    <source>
        <dbReference type="ARBA" id="ARBA00022448"/>
    </source>
</evidence>
<keyword evidence="5" id="KW-0812">Transmembrane</keyword>
<evidence type="ECO:0000256" key="8">
    <source>
        <dbReference type="SAM" id="SignalP"/>
    </source>
</evidence>
<proteinExistence type="inferred from homology"/>
<evidence type="ECO:0000256" key="5">
    <source>
        <dbReference type="ARBA" id="ARBA00022692"/>
    </source>
</evidence>
<dbReference type="PANTHER" id="PTHR30026:SF20">
    <property type="entry name" value="OUTER MEMBRANE PROTEIN TOLC"/>
    <property type="match status" value="1"/>
</dbReference>
<dbReference type="Pfam" id="PF02321">
    <property type="entry name" value="OEP"/>
    <property type="match status" value="2"/>
</dbReference>
<accession>A0ABX1N567</accession>
<evidence type="ECO:0000256" key="2">
    <source>
        <dbReference type="ARBA" id="ARBA00007613"/>
    </source>
</evidence>
<comment type="caution">
    <text evidence="9">The sequence shown here is derived from an EMBL/GenBank/DDBJ whole genome shotgun (WGS) entry which is preliminary data.</text>
</comment>
<evidence type="ECO:0000256" key="6">
    <source>
        <dbReference type="ARBA" id="ARBA00023136"/>
    </source>
</evidence>
<name>A0ABX1N567_9RHOO</name>
<sequence length="435" mass="46867">MKPLIAGLRSLRLAAGIAVLAASAFGHAQDTAPPAAAPPPLGADLPGLIEYARMNNPAFAVDRAEADAARERVEPAGALPDPSFQIELMDFTNRMRGGPTTLVPGEVGETRYRVIQPLPAWGKRELAERAAGARADQAEAARDAAWANMAAEIKAAWLRYYAADREAVLNRDALALLQSLEEITLSRYRLGLLPQQAVLRAQREITSQRLALVGVEQRRRGTASALNALLGRAPGSALAAPQDPPPLPQAVALAPLVERTRTTHPAIAAEARGLDAARLERDRTWRDRYPDFSVGLTNNRPRGGEPSSWDVMLEVMIPLQQSARRAREREAALMVTAADARRAAAESALLGELGSAYAAFTSGHETLQLLRGTLTPQAEATRDATRAAFSTGRVDFDTVLEAERQLVDTRMALLQADVETRMALAEIEKLAGEQP</sequence>
<dbReference type="PANTHER" id="PTHR30026">
    <property type="entry name" value="OUTER MEMBRANE PROTEIN TOLC"/>
    <property type="match status" value="1"/>
</dbReference>
<keyword evidence="6" id="KW-0472">Membrane</keyword>
<evidence type="ECO:0000256" key="4">
    <source>
        <dbReference type="ARBA" id="ARBA00022452"/>
    </source>
</evidence>
<dbReference type="Gene3D" id="1.20.1600.10">
    <property type="entry name" value="Outer membrane efflux proteins (OEP)"/>
    <property type="match status" value="1"/>
</dbReference>
<evidence type="ECO:0000256" key="7">
    <source>
        <dbReference type="ARBA" id="ARBA00023237"/>
    </source>
</evidence>